<dbReference type="PANTHER" id="PTHR47955">
    <property type="entry name" value="CYTOCHROME P450 FAMILY 71 PROTEIN"/>
    <property type="match status" value="1"/>
</dbReference>
<dbReference type="Gene3D" id="1.10.630.10">
    <property type="entry name" value="Cytochrome P450"/>
    <property type="match status" value="1"/>
</dbReference>
<keyword evidence="9" id="KW-0408">Iron</keyword>
<evidence type="ECO:0000256" key="1">
    <source>
        <dbReference type="ARBA" id="ARBA00001971"/>
    </source>
</evidence>
<dbReference type="InterPro" id="IPR036396">
    <property type="entry name" value="Cyt_P450_sf"/>
</dbReference>
<sequence length="102" mass="11808">MIEKISKSVVASTSVNLSELMMFLTSTILLVKLLLGRGTIEDEGIERSTFQALLKETEAMFASFFVSDHFPFTRWVDRLTGLRSRLEKNFKNYDTFYQELID</sequence>
<evidence type="ECO:0000256" key="5">
    <source>
        <dbReference type="ARBA" id="ARBA00022692"/>
    </source>
</evidence>
<reference evidence="12 13" key="1">
    <citation type="submission" date="2021-02" db="EMBL/GenBank/DDBJ databases">
        <title>Plant Genome Project.</title>
        <authorList>
            <person name="Zhang R.-G."/>
        </authorList>
    </citation>
    <scope>NUCLEOTIDE SEQUENCE [LARGE SCALE GENOMIC DNA]</scope>
    <source>
        <tissue evidence="12">Leaves</tissue>
    </source>
</reference>
<keyword evidence="11" id="KW-0472">Membrane</keyword>
<protein>
    <recommendedName>
        <fullName evidence="14">Cytochrome P450</fullName>
    </recommendedName>
</protein>
<keyword evidence="10" id="KW-0503">Monooxygenase</keyword>
<keyword evidence="6" id="KW-0479">Metal-binding</keyword>
<keyword evidence="8" id="KW-0560">Oxidoreductase</keyword>
<evidence type="ECO:0000256" key="4">
    <source>
        <dbReference type="ARBA" id="ARBA00022617"/>
    </source>
</evidence>
<keyword evidence="13" id="KW-1185">Reference proteome</keyword>
<keyword evidence="5" id="KW-0812">Transmembrane</keyword>
<evidence type="ECO:0000256" key="8">
    <source>
        <dbReference type="ARBA" id="ARBA00023002"/>
    </source>
</evidence>
<evidence type="ECO:0000256" key="3">
    <source>
        <dbReference type="ARBA" id="ARBA00010617"/>
    </source>
</evidence>
<dbReference type="PANTHER" id="PTHR47955:SF22">
    <property type="entry name" value="CYTOCHROME P450 83B1-LIKE"/>
    <property type="match status" value="1"/>
</dbReference>
<accession>A0ABQ8HS64</accession>
<keyword evidence="7" id="KW-1133">Transmembrane helix</keyword>
<evidence type="ECO:0000256" key="6">
    <source>
        <dbReference type="ARBA" id="ARBA00022723"/>
    </source>
</evidence>
<evidence type="ECO:0000256" key="2">
    <source>
        <dbReference type="ARBA" id="ARBA00004167"/>
    </source>
</evidence>
<evidence type="ECO:0000313" key="13">
    <source>
        <dbReference type="Proteomes" id="UP000827721"/>
    </source>
</evidence>
<comment type="caution">
    <text evidence="12">The sequence shown here is derived from an EMBL/GenBank/DDBJ whole genome shotgun (WGS) entry which is preliminary data.</text>
</comment>
<comment type="similarity">
    <text evidence="3">Belongs to the cytochrome P450 family.</text>
</comment>
<evidence type="ECO:0000256" key="11">
    <source>
        <dbReference type="ARBA" id="ARBA00023136"/>
    </source>
</evidence>
<evidence type="ECO:0000313" key="12">
    <source>
        <dbReference type="EMBL" id="KAH7567167.1"/>
    </source>
</evidence>
<name>A0ABQ8HS64_9ROSI</name>
<comment type="subcellular location">
    <subcellularLocation>
        <location evidence="2">Membrane</location>
        <topology evidence="2">Single-pass membrane protein</topology>
    </subcellularLocation>
</comment>
<evidence type="ECO:0000256" key="9">
    <source>
        <dbReference type="ARBA" id="ARBA00023004"/>
    </source>
</evidence>
<proteinExistence type="inferred from homology"/>
<evidence type="ECO:0000256" key="7">
    <source>
        <dbReference type="ARBA" id="ARBA00022989"/>
    </source>
</evidence>
<evidence type="ECO:0000256" key="10">
    <source>
        <dbReference type="ARBA" id="ARBA00023033"/>
    </source>
</evidence>
<evidence type="ECO:0008006" key="14">
    <source>
        <dbReference type="Google" id="ProtNLM"/>
    </source>
</evidence>
<gene>
    <name evidence="12" type="ORF">JRO89_XS07G0026000</name>
</gene>
<keyword evidence="4" id="KW-0349">Heme</keyword>
<organism evidence="12 13">
    <name type="scientific">Xanthoceras sorbifolium</name>
    <dbReference type="NCBI Taxonomy" id="99658"/>
    <lineage>
        <taxon>Eukaryota</taxon>
        <taxon>Viridiplantae</taxon>
        <taxon>Streptophyta</taxon>
        <taxon>Embryophyta</taxon>
        <taxon>Tracheophyta</taxon>
        <taxon>Spermatophyta</taxon>
        <taxon>Magnoliopsida</taxon>
        <taxon>eudicotyledons</taxon>
        <taxon>Gunneridae</taxon>
        <taxon>Pentapetalae</taxon>
        <taxon>rosids</taxon>
        <taxon>malvids</taxon>
        <taxon>Sapindales</taxon>
        <taxon>Sapindaceae</taxon>
        <taxon>Xanthoceroideae</taxon>
        <taxon>Xanthoceras</taxon>
    </lineage>
</organism>
<comment type="cofactor">
    <cofactor evidence="1">
        <name>heme</name>
        <dbReference type="ChEBI" id="CHEBI:30413"/>
    </cofactor>
</comment>
<dbReference type="EMBL" id="JAFEMO010000007">
    <property type="protein sequence ID" value="KAH7567167.1"/>
    <property type="molecule type" value="Genomic_DNA"/>
</dbReference>
<dbReference type="Proteomes" id="UP000827721">
    <property type="component" value="Unassembled WGS sequence"/>
</dbReference>